<keyword evidence="5" id="KW-1185">Reference proteome</keyword>
<dbReference type="InterPro" id="IPR011047">
    <property type="entry name" value="Quinoprotein_ADH-like_sf"/>
</dbReference>
<evidence type="ECO:0000313" key="4">
    <source>
        <dbReference type="EMBL" id="GIE51920.1"/>
    </source>
</evidence>
<name>A0A919MW71_9ACTN</name>
<evidence type="ECO:0000313" key="5">
    <source>
        <dbReference type="Proteomes" id="UP000647172"/>
    </source>
</evidence>
<dbReference type="SUPFAM" id="SSF50998">
    <property type="entry name" value="Quinoprotein alcohol dehydrogenase-like"/>
    <property type="match status" value="1"/>
</dbReference>
<dbReference type="Proteomes" id="UP000647172">
    <property type="component" value="Unassembled WGS sequence"/>
</dbReference>
<dbReference type="InterPro" id="IPR019775">
    <property type="entry name" value="WD40_repeat_CS"/>
</dbReference>
<evidence type="ECO:0000256" key="2">
    <source>
        <dbReference type="ARBA" id="ARBA00022737"/>
    </source>
</evidence>
<dbReference type="SMART" id="SM00320">
    <property type="entry name" value="WD40"/>
    <property type="match status" value="11"/>
</dbReference>
<dbReference type="InterPro" id="IPR020472">
    <property type="entry name" value="WD40_PAC1"/>
</dbReference>
<dbReference type="PROSITE" id="PS50082">
    <property type="entry name" value="WD_REPEATS_2"/>
    <property type="match status" value="3"/>
</dbReference>
<sequence length="1301" mass="139881">MVKEPSGPAAEDFHGRSWLVRAVDDWAATSARLLTISGAPGSGKTTFLQHLGLGERAARTYFCDSRIDATLDPVRYVEALASGLVASLPGYRDALLLPGPASTTSAPVYINANVSVHSAGTGATVAGVTIKFMDSSPRRAVDQLLRKPLEALGVVSTKPIFLVDALDETVSYGAEYGIARLIAQSMADLPIRFVVTTRPDERVVSLLRCADSSFLDLATDRVSGEDDIEGYIRARTIKLGAGGAEPLASRIAAAADGNYLYAHYALRSLEADDALPEQLPAGLDEWYASFVARELYPGGSASTDHRWVTRIRPVLALLVAARGRGLTRQQIGEISGIDLPGSEDSPFGVDDTLRLLGQFCVMDPETSEYRLYHDSFRDYLTQGDYPLVNVRDGHFRIGRYFMDQWNGLRWLECADPYPLRHLESHLLHAVQGAAPQASHEIIGRLLGLRTDLHYLEARTIAVGISAVLTDLARTPDDWHPPGLSDGLTSLAKQATQIRAILAGRAHRLSAGSEQAAAYFAQEVHNEAVRRRLPEVVARAVARLDEISAPHGRLLWSGGGESTANLVGVLSGHPGVIRAMRLTPDGSELISGSPDNTVRIWDLADRTCRVIQAPRPLREICISPDGTWSVTSFLNRNVYIWDHASEDVAIVSDIVGVIDAVTVTPDSGFAAAFFDETGRALSDGREAPSLLLVCERRTLRTQQWRFPSHKVLHLAAFPDSRQVLALTSSGPLVSVDIHSGEVGYIARPFDNPIWSWDFDSSGKTAVVGTATGEIWVLDIASGTWHFVGSHATDEHPDRGVWFSVTGVRFLDSAQSIVSVSRDGTARIWSQHDGSDRTVLTVDDAILSFVLTRDGNRLMVGTQRGKVAVCDLATGHTRALQGHRNWVTCMALDVAERTLFTGSYDCDIRMWNIEAFADESPGHTTEIDLVALSPGGEFAVSVDADGEMRSWRLTDGRSRVVAQLASRAHACVLVGGGTVAAALTLDGKLHLIGLESGEVRVLDKSIGAIISDGNVQPGSDGPAVGSWEPTRVRVAPMGEVESLQDMGFAVPSNGMNLTELSCIAAGRSGTVLVAGTANGTLWVWDLDSGHLDNVAGHTEKVNQVLVTGDSILSAATDGTVQLLHLSSRQRRTVSGTDPGCRAVGLGMSGDGQWAAAAWSDGRLALWDTNGDTVETQETVKPLLSIIVDPDNLDVACLGFSYAVIVNPFNRRAFVVDQLGENESVATFTSFGGEVFSPYAVGFTAGNGRIVTLLNRISIWGFGEQTTGCDLALPLHRRLVMATGKEDLLLVGDGNGTVALYRVH</sequence>
<dbReference type="PROSITE" id="PS50294">
    <property type="entry name" value="WD_REPEATS_REGION"/>
    <property type="match status" value="2"/>
</dbReference>
<dbReference type="SUPFAM" id="SSF69322">
    <property type="entry name" value="Tricorn protease domain 2"/>
    <property type="match status" value="1"/>
</dbReference>
<comment type="caution">
    <text evidence="4">The sequence shown here is derived from an EMBL/GenBank/DDBJ whole genome shotgun (WGS) entry which is preliminary data.</text>
</comment>
<dbReference type="InterPro" id="IPR001680">
    <property type="entry name" value="WD40_rpt"/>
</dbReference>
<dbReference type="InterPro" id="IPR027417">
    <property type="entry name" value="P-loop_NTPase"/>
</dbReference>
<feature type="repeat" description="WD" evidence="3">
    <location>
        <begin position="918"/>
        <end position="959"/>
    </location>
</feature>
<dbReference type="PANTHER" id="PTHR22847">
    <property type="entry name" value="WD40 REPEAT PROTEIN"/>
    <property type="match status" value="1"/>
</dbReference>
<evidence type="ECO:0000256" key="3">
    <source>
        <dbReference type="PROSITE-ProRule" id="PRU00221"/>
    </source>
</evidence>
<feature type="repeat" description="WD" evidence="3">
    <location>
        <begin position="878"/>
        <end position="912"/>
    </location>
</feature>
<proteinExistence type="predicted"/>
<dbReference type="EMBL" id="BOMQ01000063">
    <property type="protein sequence ID" value="GIE51920.1"/>
    <property type="molecule type" value="Genomic_DNA"/>
</dbReference>
<dbReference type="SUPFAM" id="SSF52540">
    <property type="entry name" value="P-loop containing nucleoside triphosphate hydrolases"/>
    <property type="match status" value="1"/>
</dbReference>
<accession>A0A919MW71</accession>
<evidence type="ECO:0000256" key="1">
    <source>
        <dbReference type="ARBA" id="ARBA00022574"/>
    </source>
</evidence>
<protein>
    <recommendedName>
        <fullName evidence="6">WD40 repeat protein</fullName>
    </recommendedName>
</protein>
<dbReference type="PANTHER" id="PTHR22847:SF637">
    <property type="entry name" value="WD REPEAT DOMAIN 5B"/>
    <property type="match status" value="1"/>
</dbReference>
<evidence type="ECO:0008006" key="6">
    <source>
        <dbReference type="Google" id="ProtNLM"/>
    </source>
</evidence>
<dbReference type="Pfam" id="PF00400">
    <property type="entry name" value="WD40"/>
    <property type="match status" value="3"/>
</dbReference>
<keyword evidence="2" id="KW-0677">Repeat</keyword>
<gene>
    <name evidence="4" type="ORF">Ani05nite_54540</name>
</gene>
<reference evidence="4" key="1">
    <citation type="submission" date="2021-01" db="EMBL/GenBank/DDBJ databases">
        <title>Whole genome shotgun sequence of Actinoplanes nipponensis NBRC 14063.</title>
        <authorList>
            <person name="Komaki H."/>
            <person name="Tamura T."/>
        </authorList>
    </citation>
    <scope>NUCLEOTIDE SEQUENCE</scope>
    <source>
        <strain evidence="4">NBRC 14063</strain>
    </source>
</reference>
<organism evidence="4 5">
    <name type="scientific">Actinoplanes nipponensis</name>
    <dbReference type="NCBI Taxonomy" id="135950"/>
    <lineage>
        <taxon>Bacteria</taxon>
        <taxon>Bacillati</taxon>
        <taxon>Actinomycetota</taxon>
        <taxon>Actinomycetes</taxon>
        <taxon>Micromonosporales</taxon>
        <taxon>Micromonosporaceae</taxon>
        <taxon>Actinoplanes</taxon>
    </lineage>
</organism>
<dbReference type="Gene3D" id="2.130.10.10">
    <property type="entry name" value="YVTN repeat-like/Quinoprotein amine dehydrogenase"/>
    <property type="match status" value="4"/>
</dbReference>
<dbReference type="InterPro" id="IPR015943">
    <property type="entry name" value="WD40/YVTN_repeat-like_dom_sf"/>
</dbReference>
<dbReference type="PRINTS" id="PR00320">
    <property type="entry name" value="GPROTEINBRPT"/>
</dbReference>
<feature type="repeat" description="WD" evidence="3">
    <location>
        <begin position="569"/>
        <end position="602"/>
    </location>
</feature>
<dbReference type="SUPFAM" id="SSF63829">
    <property type="entry name" value="Calcium-dependent phosphotriesterase"/>
    <property type="match status" value="1"/>
</dbReference>
<keyword evidence="1 3" id="KW-0853">WD repeat</keyword>
<dbReference type="PROSITE" id="PS00678">
    <property type="entry name" value="WD_REPEATS_1"/>
    <property type="match status" value="3"/>
</dbReference>